<evidence type="ECO:0000256" key="2">
    <source>
        <dbReference type="ARBA" id="ARBA00009262"/>
    </source>
</evidence>
<keyword evidence="8" id="KW-0040">ANK repeat</keyword>
<dbReference type="PANTHER" id="PTHR16036:SF2">
    <property type="entry name" value="TRNA ENDONUCLEASE ANKZF1"/>
    <property type="match status" value="1"/>
</dbReference>
<proteinExistence type="inferred from homology"/>
<sequence>MSKIKKENISQFQSNELYIYHLSRDVLNSLELLYFDSLTTEAISPNSIVSLTSKSLEQHNEQLMDNEQSQAISNVCQTCGSKLDGLDVKKSHYKSDFHRFNLKRKLQKVPPVSEAEFDKIIQDLDESISGSDSSSQEDDNDSYDDDKEKRNLETIFEKTDRSLNNLSIQDNEQSVHYLNTKSPFVLFKSSLLSPERCFGIYKSSFDVTELHSNPLEALKNWNSVDQSKKYSALFMIGGGHFAGAIISHNPKPVKGNINGSSGESLLEQSVNIIEHKTFHRYTTRRKQGGSQGTNDNSNGKANSAGSSLRRYNEAALEKEVRELLNSWKNYLINCESIFIRANGALNRNILVGY</sequence>
<keyword evidence="6 10" id="KW-0255">Endonuclease</keyword>
<feature type="compositionally biased region" description="Acidic residues" evidence="11">
    <location>
        <begin position="135"/>
        <end position="145"/>
    </location>
</feature>
<dbReference type="OrthoDB" id="429841at2759"/>
<protein>
    <recommendedName>
        <fullName evidence="12">VLRF1 domain-containing protein</fullName>
    </recommendedName>
</protein>
<evidence type="ECO:0000256" key="1">
    <source>
        <dbReference type="ARBA" id="ARBA00004496"/>
    </source>
</evidence>
<dbReference type="InterPro" id="IPR041175">
    <property type="entry name" value="VLRF1/Vms1"/>
</dbReference>
<evidence type="ECO:0000256" key="8">
    <source>
        <dbReference type="ARBA" id="ARBA00023043"/>
    </source>
</evidence>
<evidence type="ECO:0000256" key="3">
    <source>
        <dbReference type="ARBA" id="ARBA00022490"/>
    </source>
</evidence>
<keyword evidence="14" id="KW-1185">Reference proteome</keyword>
<feature type="active site" evidence="10">
    <location>
        <position position="291"/>
    </location>
</feature>
<keyword evidence="5" id="KW-0677">Repeat</keyword>
<dbReference type="GO" id="GO:0016787">
    <property type="term" value="F:hydrolase activity"/>
    <property type="evidence" value="ECO:0007669"/>
    <property type="project" value="UniProtKB-KW"/>
</dbReference>
<dbReference type="PANTHER" id="PTHR16036">
    <property type="entry name" value="ANKYRIN REPEAT AND ZINC FINGER DOMAIN-CONTAINING PROTEIN 1"/>
    <property type="match status" value="1"/>
</dbReference>
<comment type="similarity">
    <text evidence="2 10">Belongs to the ANKZF1/VMS1 family.</text>
</comment>
<keyword evidence="9" id="KW-0175">Coiled coil</keyword>
<reference evidence="14" key="1">
    <citation type="submission" date="2016-05" db="EMBL/GenBank/DDBJ databases">
        <title>Comparative genomics of biotechnologically important yeasts.</title>
        <authorList>
            <consortium name="DOE Joint Genome Institute"/>
            <person name="Riley R."/>
            <person name="Haridas S."/>
            <person name="Wolfe K.H."/>
            <person name="Lopes M.R."/>
            <person name="Hittinger C.T."/>
            <person name="Goker M."/>
            <person name="Salamov A."/>
            <person name="Wisecaver J."/>
            <person name="Long T.M."/>
            <person name="Aerts A.L."/>
            <person name="Barry K."/>
            <person name="Choi C."/>
            <person name="Clum A."/>
            <person name="Coughlan A.Y."/>
            <person name="Deshpande S."/>
            <person name="Douglass A.P."/>
            <person name="Hanson S.J."/>
            <person name="Klenk H.-P."/>
            <person name="Labutti K."/>
            <person name="Lapidus A."/>
            <person name="Lindquist E."/>
            <person name="Lipzen A."/>
            <person name="Meier-Kolthoff J.P."/>
            <person name="Ohm R.A."/>
            <person name="Otillar R.P."/>
            <person name="Pangilinan J."/>
            <person name="Peng Y."/>
            <person name="Rokas A."/>
            <person name="Rosa C.A."/>
            <person name="Scheuner C."/>
            <person name="Sibirny A.A."/>
            <person name="Slot J.C."/>
            <person name="Stielow J.B."/>
            <person name="Sun H."/>
            <person name="Kurtzman C.P."/>
            <person name="Blackwell M."/>
            <person name="Grigoriev I.V."/>
            <person name="Jeffries T.W."/>
        </authorList>
    </citation>
    <scope>NUCLEOTIDE SEQUENCE [LARGE SCALE GENOMIC DNA]</scope>
    <source>
        <strain evidence="14">NRRL Y-2460</strain>
    </source>
</reference>
<evidence type="ECO:0000313" key="13">
    <source>
        <dbReference type="EMBL" id="ODV96230.1"/>
    </source>
</evidence>
<evidence type="ECO:0000256" key="6">
    <source>
        <dbReference type="ARBA" id="ARBA00022759"/>
    </source>
</evidence>
<dbReference type="PROSITE" id="PS52044">
    <property type="entry name" value="VLRF1"/>
    <property type="match status" value="1"/>
</dbReference>
<name>A0A1E4TWU5_PACTA</name>
<evidence type="ECO:0000256" key="5">
    <source>
        <dbReference type="ARBA" id="ARBA00022737"/>
    </source>
</evidence>
<gene>
    <name evidence="13" type="ORF">PACTADRAFT_33408</name>
</gene>
<comment type="domain">
    <text evidence="10">The VLRF1 domain mediates binding to the 60S ribosomal subunit.</text>
</comment>
<dbReference type="STRING" id="669874.A0A1E4TWU5"/>
<evidence type="ECO:0000256" key="4">
    <source>
        <dbReference type="ARBA" id="ARBA00022722"/>
    </source>
</evidence>
<feature type="compositionally biased region" description="Low complexity" evidence="11">
    <location>
        <begin position="294"/>
        <end position="307"/>
    </location>
</feature>
<keyword evidence="4 10" id="KW-0540">Nuclease</keyword>
<dbReference type="Pfam" id="PF18826">
    <property type="entry name" value="bVLRF1"/>
    <property type="match status" value="1"/>
</dbReference>
<accession>A0A1E4TWU5</accession>
<feature type="region of interest" description="Disordered" evidence="11">
    <location>
        <begin position="127"/>
        <end position="148"/>
    </location>
</feature>
<keyword evidence="7 10" id="KW-0378">Hydrolase</keyword>
<evidence type="ECO:0000256" key="9">
    <source>
        <dbReference type="ARBA" id="ARBA00023054"/>
    </source>
</evidence>
<evidence type="ECO:0000256" key="10">
    <source>
        <dbReference type="PROSITE-ProRule" id="PRU01389"/>
    </source>
</evidence>
<comment type="subcellular location">
    <subcellularLocation>
        <location evidence="1">Cytoplasm</location>
    </subcellularLocation>
</comment>
<dbReference type="EMBL" id="KV454013">
    <property type="protein sequence ID" value="ODV96230.1"/>
    <property type="molecule type" value="Genomic_DNA"/>
</dbReference>
<feature type="domain" description="VLRF1" evidence="12">
    <location>
        <begin position="227"/>
        <end position="353"/>
    </location>
</feature>
<dbReference type="InterPro" id="IPR047139">
    <property type="entry name" value="ANKZ1/VMS1"/>
</dbReference>
<evidence type="ECO:0000259" key="12">
    <source>
        <dbReference type="PROSITE" id="PS52044"/>
    </source>
</evidence>
<evidence type="ECO:0000256" key="7">
    <source>
        <dbReference type="ARBA" id="ARBA00022801"/>
    </source>
</evidence>
<dbReference type="GO" id="GO:0004519">
    <property type="term" value="F:endonuclease activity"/>
    <property type="evidence" value="ECO:0007669"/>
    <property type="project" value="UniProtKB-KW"/>
</dbReference>
<dbReference type="AlphaFoldDB" id="A0A1E4TWU5"/>
<feature type="region of interest" description="Disordered" evidence="11">
    <location>
        <begin position="281"/>
        <end position="307"/>
    </location>
</feature>
<dbReference type="GO" id="GO:0005737">
    <property type="term" value="C:cytoplasm"/>
    <property type="evidence" value="ECO:0007669"/>
    <property type="project" value="UniProtKB-SubCell"/>
</dbReference>
<organism evidence="13 14">
    <name type="scientific">Pachysolen tannophilus NRRL Y-2460</name>
    <dbReference type="NCBI Taxonomy" id="669874"/>
    <lineage>
        <taxon>Eukaryota</taxon>
        <taxon>Fungi</taxon>
        <taxon>Dikarya</taxon>
        <taxon>Ascomycota</taxon>
        <taxon>Saccharomycotina</taxon>
        <taxon>Pichiomycetes</taxon>
        <taxon>Pachysolenaceae</taxon>
        <taxon>Pachysolen</taxon>
    </lineage>
</organism>
<evidence type="ECO:0000313" key="14">
    <source>
        <dbReference type="Proteomes" id="UP000094236"/>
    </source>
</evidence>
<keyword evidence="3 10" id="KW-0963">Cytoplasm</keyword>
<evidence type="ECO:0000256" key="11">
    <source>
        <dbReference type="SAM" id="MobiDB-lite"/>
    </source>
</evidence>
<dbReference type="GO" id="GO:0036503">
    <property type="term" value="P:ERAD pathway"/>
    <property type="evidence" value="ECO:0007669"/>
    <property type="project" value="TreeGrafter"/>
</dbReference>
<dbReference type="Proteomes" id="UP000094236">
    <property type="component" value="Unassembled WGS sequence"/>
</dbReference>